<accession>A0ABW3NT95</accession>
<dbReference type="InterPro" id="IPR012093">
    <property type="entry name" value="Pirin"/>
</dbReference>
<keyword evidence="6" id="KW-1185">Reference proteome</keyword>
<dbReference type="PIRSF" id="PIRSF006232">
    <property type="entry name" value="Pirin"/>
    <property type="match status" value="1"/>
</dbReference>
<comment type="caution">
    <text evidence="5">The sequence shown here is derived from an EMBL/GenBank/DDBJ whole genome shotgun (WGS) entry which is preliminary data.</text>
</comment>
<comment type="similarity">
    <text evidence="1 2">Belongs to the pirin family.</text>
</comment>
<dbReference type="PANTHER" id="PTHR43212:SF3">
    <property type="entry name" value="QUERCETIN 2,3-DIOXYGENASE"/>
    <property type="match status" value="1"/>
</dbReference>
<reference evidence="6" key="1">
    <citation type="journal article" date="2019" name="Int. J. Syst. Evol. Microbiol.">
        <title>The Global Catalogue of Microorganisms (GCM) 10K type strain sequencing project: providing services to taxonomists for standard genome sequencing and annotation.</title>
        <authorList>
            <consortium name="The Broad Institute Genomics Platform"/>
            <consortium name="The Broad Institute Genome Sequencing Center for Infectious Disease"/>
            <person name="Wu L."/>
            <person name="Ma J."/>
        </authorList>
    </citation>
    <scope>NUCLEOTIDE SEQUENCE [LARGE SCALE GENOMIC DNA]</scope>
    <source>
        <strain evidence="6">CCUG 64793</strain>
    </source>
</reference>
<evidence type="ECO:0000259" key="3">
    <source>
        <dbReference type="Pfam" id="PF02678"/>
    </source>
</evidence>
<evidence type="ECO:0000313" key="6">
    <source>
        <dbReference type="Proteomes" id="UP001597131"/>
    </source>
</evidence>
<protein>
    <submittedName>
        <fullName evidence="5">Pirin family protein</fullName>
    </submittedName>
</protein>
<evidence type="ECO:0000313" key="5">
    <source>
        <dbReference type="EMBL" id="MFD1095704.1"/>
    </source>
</evidence>
<evidence type="ECO:0000256" key="2">
    <source>
        <dbReference type="RuleBase" id="RU003457"/>
    </source>
</evidence>
<dbReference type="InterPro" id="IPR014710">
    <property type="entry name" value="RmlC-like_jellyroll"/>
</dbReference>
<feature type="domain" description="Pirin N-terminal" evidence="3">
    <location>
        <begin position="13"/>
        <end position="120"/>
    </location>
</feature>
<dbReference type="RefSeq" id="WP_380744665.1">
    <property type="nucleotide sequence ID" value="NZ_JBHTLI010000001.1"/>
</dbReference>
<dbReference type="Gene3D" id="2.60.120.10">
    <property type="entry name" value="Jelly Rolls"/>
    <property type="match status" value="2"/>
</dbReference>
<dbReference type="CDD" id="cd02910">
    <property type="entry name" value="cupin_Yhhw_N"/>
    <property type="match status" value="1"/>
</dbReference>
<name>A0ABW3NT95_9FLAO</name>
<dbReference type="InterPro" id="IPR003829">
    <property type="entry name" value="Pirin_N_dom"/>
</dbReference>
<evidence type="ECO:0000259" key="4">
    <source>
        <dbReference type="Pfam" id="PF17954"/>
    </source>
</evidence>
<dbReference type="InterPro" id="IPR011051">
    <property type="entry name" value="RmlC_Cupin_sf"/>
</dbReference>
<dbReference type="Pfam" id="PF02678">
    <property type="entry name" value="Pirin"/>
    <property type="match status" value="1"/>
</dbReference>
<dbReference type="Proteomes" id="UP001597131">
    <property type="component" value="Unassembled WGS sequence"/>
</dbReference>
<feature type="domain" description="Quercetin 2,3-dioxygenase C-terminal cupin" evidence="4">
    <location>
        <begin position="154"/>
        <end position="235"/>
    </location>
</feature>
<dbReference type="Pfam" id="PF17954">
    <property type="entry name" value="Pirin_C_2"/>
    <property type="match status" value="1"/>
</dbReference>
<proteinExistence type="inferred from homology"/>
<organism evidence="5 6">
    <name type="scientific">Salegentibacter chungangensis</name>
    <dbReference type="NCBI Taxonomy" id="1335724"/>
    <lineage>
        <taxon>Bacteria</taxon>
        <taxon>Pseudomonadati</taxon>
        <taxon>Bacteroidota</taxon>
        <taxon>Flavobacteriia</taxon>
        <taxon>Flavobacteriales</taxon>
        <taxon>Flavobacteriaceae</taxon>
        <taxon>Salegentibacter</taxon>
    </lineage>
</organism>
<dbReference type="PANTHER" id="PTHR43212">
    <property type="entry name" value="QUERCETIN 2,3-DIOXYGENASE"/>
    <property type="match status" value="1"/>
</dbReference>
<dbReference type="SUPFAM" id="SSF51182">
    <property type="entry name" value="RmlC-like cupins"/>
    <property type="match status" value="1"/>
</dbReference>
<dbReference type="EMBL" id="JBHTLI010000001">
    <property type="protein sequence ID" value="MFD1095704.1"/>
    <property type="molecule type" value="Genomic_DNA"/>
</dbReference>
<dbReference type="InterPro" id="IPR041602">
    <property type="entry name" value="Quercetinase_C"/>
</dbReference>
<gene>
    <name evidence="5" type="ORF">ACFQ3Q_08090</name>
</gene>
<evidence type="ECO:0000256" key="1">
    <source>
        <dbReference type="ARBA" id="ARBA00008416"/>
    </source>
</evidence>
<sequence>MDKILHPAKSRGTANFGWLNANYSFSFANYFNPDRLQFGLLRVLNDDFVAGGTGFGTHPHKDMEIITIPLKGAIKHKDSMNNSGTIKAGDVQVMSAGKGVQHSEMNANSDQELNLLQLWIFPDRQNVEPRYDQKNFEDKLKPNSFTNIVAPESDDPKEALWIHQQAYLHLGEFEEGKNAAYTIRKPGHGVYVFMIEGEAKIGEDILKKRDAIGIWNTETINFDLIQPSKILVIEVPMN</sequence>